<keyword evidence="5" id="KW-1185">Reference proteome</keyword>
<dbReference type="Gene3D" id="3.30.420.210">
    <property type="entry name" value="SEP domain"/>
    <property type="match status" value="1"/>
</dbReference>
<dbReference type="Gene3D" id="3.10.20.90">
    <property type="entry name" value="Phosphatidylinositol 3-kinase Catalytic Subunit, Chain A, domain 1"/>
    <property type="match status" value="1"/>
</dbReference>
<dbReference type="InterPro" id="IPR036241">
    <property type="entry name" value="NSFL1C_SEP_dom_sf"/>
</dbReference>
<dbReference type="SMART" id="SM00553">
    <property type="entry name" value="SEP"/>
    <property type="match status" value="1"/>
</dbReference>
<dbReference type="Gene3D" id="1.10.8.10">
    <property type="entry name" value="DNA helicase RuvA subunit, C-terminal domain"/>
    <property type="match status" value="1"/>
</dbReference>
<evidence type="ECO:0000259" key="3">
    <source>
        <dbReference type="PROSITE" id="PS51399"/>
    </source>
</evidence>
<feature type="domain" description="UBX" evidence="2">
    <location>
        <begin position="358"/>
        <end position="413"/>
    </location>
</feature>
<feature type="compositionally biased region" description="Basic and acidic residues" evidence="1">
    <location>
        <begin position="149"/>
        <end position="164"/>
    </location>
</feature>
<dbReference type="Pfam" id="PF08059">
    <property type="entry name" value="SEP"/>
    <property type="match status" value="1"/>
</dbReference>
<comment type="caution">
    <text evidence="4">The sequence shown here is derived from an EMBL/GenBank/DDBJ whole genome shotgun (WGS) entry which is preliminary data.</text>
</comment>
<gene>
    <name evidence="4" type="primary">SHP1</name>
    <name evidence="4" type="ORF">Cpir12675_000318</name>
</gene>
<organism evidence="4 5">
    <name type="scientific">Ceratocystis pirilliformis</name>
    <dbReference type="NCBI Taxonomy" id="259994"/>
    <lineage>
        <taxon>Eukaryota</taxon>
        <taxon>Fungi</taxon>
        <taxon>Dikarya</taxon>
        <taxon>Ascomycota</taxon>
        <taxon>Pezizomycotina</taxon>
        <taxon>Sordariomycetes</taxon>
        <taxon>Hypocreomycetidae</taxon>
        <taxon>Microascales</taxon>
        <taxon>Ceratocystidaceae</taxon>
        <taxon>Ceratocystis</taxon>
    </lineage>
</organism>
<accession>A0ABR3ZLN6</accession>
<dbReference type="CDD" id="cd14273">
    <property type="entry name" value="UBA_TAP-C_like"/>
    <property type="match status" value="1"/>
</dbReference>
<dbReference type="Proteomes" id="UP001583280">
    <property type="component" value="Unassembled WGS sequence"/>
</dbReference>
<dbReference type="PROSITE" id="PS51399">
    <property type="entry name" value="SEP"/>
    <property type="match status" value="1"/>
</dbReference>
<dbReference type="InterPro" id="IPR009060">
    <property type="entry name" value="UBA-like_sf"/>
</dbReference>
<dbReference type="InterPro" id="IPR012989">
    <property type="entry name" value="SEP_domain"/>
</dbReference>
<dbReference type="EMBL" id="JAWDJO010000004">
    <property type="protein sequence ID" value="KAL1901628.1"/>
    <property type="molecule type" value="Genomic_DNA"/>
</dbReference>
<dbReference type="PROSITE" id="PS50033">
    <property type="entry name" value="UBX"/>
    <property type="match status" value="1"/>
</dbReference>
<dbReference type="SUPFAM" id="SSF54236">
    <property type="entry name" value="Ubiquitin-like"/>
    <property type="match status" value="1"/>
</dbReference>
<feature type="region of interest" description="Disordered" evidence="1">
    <location>
        <begin position="46"/>
        <end position="164"/>
    </location>
</feature>
<evidence type="ECO:0000259" key="2">
    <source>
        <dbReference type="PROSITE" id="PS50033"/>
    </source>
</evidence>
<dbReference type="Pfam" id="PF00789">
    <property type="entry name" value="UBX"/>
    <property type="match status" value="1"/>
</dbReference>
<dbReference type="PANTHER" id="PTHR23333">
    <property type="entry name" value="UBX DOMAIN CONTAINING PROTEIN"/>
    <property type="match status" value="1"/>
</dbReference>
<dbReference type="InterPro" id="IPR001012">
    <property type="entry name" value="UBX_dom"/>
</dbReference>
<name>A0ABR3ZLN6_9PEZI</name>
<feature type="compositionally biased region" description="Acidic residues" evidence="1">
    <location>
        <begin position="117"/>
        <end position="127"/>
    </location>
</feature>
<evidence type="ECO:0000313" key="5">
    <source>
        <dbReference type="Proteomes" id="UP001583280"/>
    </source>
</evidence>
<dbReference type="Pfam" id="PF14555">
    <property type="entry name" value="UBA_4"/>
    <property type="match status" value="1"/>
</dbReference>
<evidence type="ECO:0000256" key="1">
    <source>
        <dbReference type="SAM" id="MobiDB-lite"/>
    </source>
</evidence>
<dbReference type="SUPFAM" id="SSF46934">
    <property type="entry name" value="UBA-like"/>
    <property type="match status" value="1"/>
</dbReference>
<protein>
    <submittedName>
        <fullName evidence="4">Protein phosphatase regulator</fullName>
    </submittedName>
</protein>
<feature type="compositionally biased region" description="Polar residues" evidence="1">
    <location>
        <begin position="89"/>
        <end position="100"/>
    </location>
</feature>
<dbReference type="PANTHER" id="PTHR23333:SF20">
    <property type="entry name" value="NSFL1 COFACTOR P47"/>
    <property type="match status" value="1"/>
</dbReference>
<dbReference type="InterPro" id="IPR029071">
    <property type="entry name" value="Ubiquitin-like_domsf"/>
</dbReference>
<dbReference type="SUPFAM" id="SSF102848">
    <property type="entry name" value="NSFL1 (p97 ATPase) cofactor p47, SEP domain"/>
    <property type="match status" value="1"/>
</dbReference>
<feature type="domain" description="SEP" evidence="3">
    <location>
        <begin position="235"/>
        <end position="299"/>
    </location>
</feature>
<sequence>MADIDEDQQIKLARVMESTGAPADVALQMLEASNWDPETAAGQYFADVASDSETPAGSSAAAAAASSSPPAPSSSYTGPRTLGGIPVPASQSRATTNSSKPPRRTGVATLSSLARDDNDDDDDSEGEDERRKRRNLFAGGEKSGLAVQDPDRGGGDHRDETNRLLDGIRRQAMAQGRRMNEEAARAPPPPRFIGNSYTLGGDGVESRMHVDPNTQAASTAASAAATAASAGHQEIVKREIHLWLDGFSIGAGPLYSFADPNNQAILRMINNGQAPLEVVNISAGQPVDVAIISHNENWRQLPRPHVAFEGEGQRLGAPVPAASSTAATEHTSTIDFTPPSSTPAIAVASSQLPTPHDESQPSVAVRVQLPNGSRLPARFNLSQTVGDIYRFASQADPTLTTRAFVISTTFPNKDHTDKAAVLGDMVEFKKGGVAIVKWA</sequence>
<feature type="compositionally biased region" description="Low complexity" evidence="1">
    <location>
        <begin position="55"/>
        <end position="68"/>
    </location>
</feature>
<reference evidence="4 5" key="1">
    <citation type="journal article" date="2024" name="IMA Fungus">
        <title>IMA Genome - F19 : A genome assembly and annotation guide to empower mycologists, including annotated draft genome sequences of Ceratocystis pirilliformis, Diaporthe australafricana, Fusarium ophioides, Paecilomyces lecythidis, and Sporothrix stenoceras.</title>
        <authorList>
            <person name="Aylward J."/>
            <person name="Wilson A.M."/>
            <person name="Visagie C.M."/>
            <person name="Spraker J."/>
            <person name="Barnes I."/>
            <person name="Buitendag C."/>
            <person name="Ceriani C."/>
            <person name="Del Mar Angel L."/>
            <person name="du Plessis D."/>
            <person name="Fuchs T."/>
            <person name="Gasser K."/>
            <person name="Kramer D."/>
            <person name="Li W."/>
            <person name="Munsamy K."/>
            <person name="Piso A."/>
            <person name="Price J.L."/>
            <person name="Sonnekus B."/>
            <person name="Thomas C."/>
            <person name="van der Nest A."/>
            <person name="van Dijk A."/>
            <person name="van Heerden A."/>
            <person name="van Vuuren N."/>
            <person name="Yilmaz N."/>
            <person name="Duong T.A."/>
            <person name="van der Merwe N.A."/>
            <person name="Wingfield M.J."/>
            <person name="Wingfield B.D."/>
        </authorList>
    </citation>
    <scope>NUCLEOTIDE SEQUENCE [LARGE SCALE GENOMIC DNA]</scope>
    <source>
        <strain evidence="4 5">CMW 12675</strain>
    </source>
</reference>
<evidence type="ECO:0000313" key="4">
    <source>
        <dbReference type="EMBL" id="KAL1901628.1"/>
    </source>
</evidence>
<proteinExistence type="predicted"/>